<evidence type="ECO:0000313" key="3">
    <source>
        <dbReference type="Proteomes" id="UP000304900"/>
    </source>
</evidence>
<dbReference type="EMBL" id="SZVO01000004">
    <property type="protein sequence ID" value="TKT92309.1"/>
    <property type="molecule type" value="Genomic_DNA"/>
</dbReference>
<dbReference type="Proteomes" id="UP000304900">
    <property type="component" value="Unassembled WGS sequence"/>
</dbReference>
<reference evidence="2 3" key="1">
    <citation type="submission" date="2019-05" db="EMBL/GenBank/DDBJ databases">
        <title>Dyadobacter AR-3-8 sp. nov., isolated from arctic soil.</title>
        <authorList>
            <person name="Chaudhary D.K."/>
        </authorList>
    </citation>
    <scope>NUCLEOTIDE SEQUENCE [LARGE SCALE GENOMIC DNA]</scope>
    <source>
        <strain evidence="2 3">AR-3-8</strain>
    </source>
</reference>
<keyword evidence="3" id="KW-1185">Reference proteome</keyword>
<name>A0A4U6D4R3_9BACT</name>
<proteinExistence type="predicted"/>
<keyword evidence="1" id="KW-0732">Signal</keyword>
<feature type="signal peptide" evidence="1">
    <location>
        <begin position="1"/>
        <end position="29"/>
    </location>
</feature>
<dbReference type="OrthoDB" id="939966at2"/>
<feature type="chain" id="PRO_5020708646" evidence="1">
    <location>
        <begin position="30"/>
        <end position="222"/>
    </location>
</feature>
<dbReference type="RefSeq" id="WP_137339854.1">
    <property type="nucleotide sequence ID" value="NZ_BSQH01000007.1"/>
</dbReference>
<dbReference type="AlphaFoldDB" id="A0A4U6D4R3"/>
<accession>A0A4U6D4R3</accession>
<gene>
    <name evidence="2" type="ORF">FDK13_10040</name>
</gene>
<comment type="caution">
    <text evidence="2">The sequence shown here is derived from an EMBL/GenBank/DDBJ whole genome shotgun (WGS) entry which is preliminary data.</text>
</comment>
<evidence type="ECO:0000256" key="1">
    <source>
        <dbReference type="SAM" id="SignalP"/>
    </source>
</evidence>
<sequence length="222" mass="23358">MKRKLQFSTKLFAVTFVSAFILTSSTLFAQVKIGANSTTIGANSNLEVEATNANKTVITKDAGKLIVDGNAQIKTLPAAALADKSVAADASGNLTLRANVTVAPLGLLTGPTRYTSDQVNVAVNAVRTGNVVCLEGNINALETLAPNENGNEFRIALIPAGYTPRVVQQGPSGGNFGLQHADAWEIYTPIIYTNGAVGFYLPDAEFTINHNVSLNGVCYIVN</sequence>
<protein>
    <submittedName>
        <fullName evidence="2">Uncharacterized protein</fullName>
    </submittedName>
</protein>
<organism evidence="2 3">
    <name type="scientific">Dyadobacter frigoris</name>
    <dbReference type="NCBI Taxonomy" id="2576211"/>
    <lineage>
        <taxon>Bacteria</taxon>
        <taxon>Pseudomonadati</taxon>
        <taxon>Bacteroidota</taxon>
        <taxon>Cytophagia</taxon>
        <taxon>Cytophagales</taxon>
        <taxon>Spirosomataceae</taxon>
        <taxon>Dyadobacter</taxon>
    </lineage>
</organism>
<evidence type="ECO:0000313" key="2">
    <source>
        <dbReference type="EMBL" id="TKT92309.1"/>
    </source>
</evidence>